<keyword evidence="8 10" id="KW-1133">Transmembrane helix</keyword>
<keyword evidence="7 10" id="KW-0256">Endoplasmic reticulum</keyword>
<evidence type="ECO:0000256" key="1">
    <source>
        <dbReference type="ARBA" id="ARBA00004477"/>
    </source>
</evidence>
<protein>
    <recommendedName>
        <fullName evidence="10">Alpha-1,3-glucosyltransferase</fullName>
        <ecNumber evidence="10">2.4.1.-</ecNumber>
    </recommendedName>
</protein>
<keyword evidence="4 10" id="KW-0328">Glycosyltransferase</keyword>
<dbReference type="EC" id="2.4.1.-" evidence="10"/>
<feature type="signal peptide" evidence="11">
    <location>
        <begin position="1"/>
        <end position="22"/>
    </location>
</feature>
<keyword evidence="6 10" id="KW-0812">Transmembrane</keyword>
<dbReference type="GO" id="GO:0042283">
    <property type="term" value="F:dolichyl pyrophosphate Glc1Man9GlcNAc2 alpha-1,3-glucosyltransferase activity"/>
    <property type="evidence" value="ECO:0007669"/>
    <property type="project" value="TreeGrafter"/>
</dbReference>
<dbReference type="EMBL" id="GECZ01015701">
    <property type="protein sequence ID" value="JAS54068.1"/>
    <property type="molecule type" value="Transcribed_RNA"/>
</dbReference>
<feature type="transmembrane region" description="Helical" evidence="10">
    <location>
        <begin position="356"/>
        <end position="372"/>
    </location>
</feature>
<keyword evidence="5 10" id="KW-0808">Transferase</keyword>
<evidence type="ECO:0000256" key="8">
    <source>
        <dbReference type="ARBA" id="ARBA00022989"/>
    </source>
</evidence>
<dbReference type="GO" id="GO:0006487">
    <property type="term" value="P:protein N-linked glycosylation"/>
    <property type="evidence" value="ECO:0007669"/>
    <property type="project" value="TreeGrafter"/>
</dbReference>
<comment type="pathway">
    <text evidence="2 10">Protein modification; protein glycosylation.</text>
</comment>
<comment type="subcellular location">
    <subcellularLocation>
        <location evidence="1 10">Endoplasmic reticulum membrane</location>
        <topology evidence="1 10">Multi-pass membrane protein</topology>
    </subcellularLocation>
</comment>
<evidence type="ECO:0000313" key="12">
    <source>
        <dbReference type="EMBL" id="JAS54068.1"/>
    </source>
</evidence>
<comment type="similarity">
    <text evidence="3 10">Belongs to the ALG6/ALG8 glucosyltransferase family.</text>
</comment>
<sequence length="526" mass="60071">MFWILVAVVSCIKLLLLPSYRSTDFEVHRNWLAITHSLPIQRWYYEDTSEWTLDYPPLFAWFECLLSQVAVFFDPKMLEVQNLNYASYETVLFQKLSVIFADLVFAIGIKECCHYLSGSGVRKSSRWGLRWGSPAAILQLLLLGNAGLIIVDHIHFQYNGFLFGVLLLSIARILQGRCLEGAFWFAVVLNLKHIFVYIAPAYTVYLLRNYCFDRTKETHATEPLKLSSFSFVRFIKLAAVVTAVFLLSFGPFIIMGQLGQVLSRLFPFKRGLSHAYWAPNFWALYNMADKLLTVAGRAGGLKIPTSKGSMTGGLVQEYQHSVLPSVAPSTTFVLTLLSMVPCLVKLWRCPGNPLHFVRCLVLCALSAFMFGWHVHEKAILIVIIPLTLLAVVWRREAQTYLLLSTVGHFSLFPLLFTPIENCIKVCLFLLHCIYAFQKLSSLFDITDSRHSLPLLSLPESLYVFSLSVLNLFENVVFPFSSLSKSYPFLPLMLISVHCAFGVLYCWLQYYWHFVTMDKASRKRKAY</sequence>
<feature type="transmembrane region" description="Helical" evidence="10">
    <location>
        <begin position="129"/>
        <end position="151"/>
    </location>
</feature>
<dbReference type="UniPathway" id="UPA00378"/>
<evidence type="ECO:0000256" key="7">
    <source>
        <dbReference type="ARBA" id="ARBA00022824"/>
    </source>
</evidence>
<feature type="chain" id="PRO_5008583093" description="Alpha-1,3-glucosyltransferase" evidence="11">
    <location>
        <begin position="23"/>
        <end position="526"/>
    </location>
</feature>
<dbReference type="PANTHER" id="PTHR12413">
    <property type="entry name" value="DOLICHYL GLYCOSYLTRANSFERASE"/>
    <property type="match status" value="1"/>
</dbReference>
<dbReference type="PANTHER" id="PTHR12413:SF2">
    <property type="entry name" value="DOLICHYL PYROPHOSPHATE GLC1MAN9GLCNAC2 ALPHA-1,3-GLUCOSYLTRANSFERASE-RELATED"/>
    <property type="match status" value="1"/>
</dbReference>
<evidence type="ECO:0000256" key="4">
    <source>
        <dbReference type="ARBA" id="ARBA00022676"/>
    </source>
</evidence>
<evidence type="ECO:0000256" key="10">
    <source>
        <dbReference type="RuleBase" id="RU363110"/>
    </source>
</evidence>
<evidence type="ECO:0000256" key="3">
    <source>
        <dbReference type="ARBA" id="ARBA00008715"/>
    </source>
</evidence>
<feature type="transmembrane region" description="Helical" evidence="10">
    <location>
        <begin position="234"/>
        <end position="254"/>
    </location>
</feature>
<feature type="transmembrane region" description="Helical" evidence="10">
    <location>
        <begin position="492"/>
        <end position="514"/>
    </location>
</feature>
<feature type="transmembrane region" description="Helical" evidence="10">
    <location>
        <begin position="158"/>
        <end position="175"/>
    </location>
</feature>
<evidence type="ECO:0000256" key="5">
    <source>
        <dbReference type="ARBA" id="ARBA00022679"/>
    </source>
</evidence>
<evidence type="ECO:0000256" key="9">
    <source>
        <dbReference type="ARBA" id="ARBA00023136"/>
    </source>
</evidence>
<keyword evidence="11" id="KW-0732">Signal</keyword>
<evidence type="ECO:0000256" key="11">
    <source>
        <dbReference type="SAM" id="SignalP"/>
    </source>
</evidence>
<dbReference type="Pfam" id="PF03155">
    <property type="entry name" value="Alg6_Alg8"/>
    <property type="match status" value="1"/>
</dbReference>
<proteinExistence type="inferred from homology"/>
<reference evidence="12" key="1">
    <citation type="submission" date="2015-11" db="EMBL/GenBank/DDBJ databases">
        <title>De novo transcriptome assembly of four potential Pierce s Disease insect vectors from Arizona vineyards.</title>
        <authorList>
            <person name="Tassone E.E."/>
        </authorList>
    </citation>
    <scope>NUCLEOTIDE SEQUENCE</scope>
</reference>
<dbReference type="GO" id="GO:0005789">
    <property type="term" value="C:endoplasmic reticulum membrane"/>
    <property type="evidence" value="ECO:0007669"/>
    <property type="project" value="UniProtKB-SubCell"/>
</dbReference>
<organism evidence="12">
    <name type="scientific">Cuerna arida</name>
    <dbReference type="NCBI Taxonomy" id="1464854"/>
    <lineage>
        <taxon>Eukaryota</taxon>
        <taxon>Metazoa</taxon>
        <taxon>Ecdysozoa</taxon>
        <taxon>Arthropoda</taxon>
        <taxon>Hexapoda</taxon>
        <taxon>Insecta</taxon>
        <taxon>Pterygota</taxon>
        <taxon>Neoptera</taxon>
        <taxon>Paraneoptera</taxon>
        <taxon>Hemiptera</taxon>
        <taxon>Auchenorrhyncha</taxon>
        <taxon>Membracoidea</taxon>
        <taxon>Cicadellidae</taxon>
        <taxon>Cicadellinae</taxon>
        <taxon>Proconiini</taxon>
        <taxon>Cuerna</taxon>
    </lineage>
</organism>
<dbReference type="InterPro" id="IPR004856">
    <property type="entry name" value="Glyco_trans_ALG6/ALG8"/>
</dbReference>
<feature type="transmembrane region" description="Helical" evidence="10">
    <location>
        <begin position="400"/>
        <end position="416"/>
    </location>
</feature>
<evidence type="ECO:0000256" key="6">
    <source>
        <dbReference type="ARBA" id="ARBA00022692"/>
    </source>
</evidence>
<feature type="transmembrane region" description="Helical" evidence="10">
    <location>
        <begin position="181"/>
        <end position="207"/>
    </location>
</feature>
<feature type="transmembrane region" description="Helical" evidence="10">
    <location>
        <begin position="326"/>
        <end position="344"/>
    </location>
</feature>
<evidence type="ECO:0000256" key="2">
    <source>
        <dbReference type="ARBA" id="ARBA00004922"/>
    </source>
</evidence>
<keyword evidence="9 10" id="KW-0472">Membrane</keyword>
<gene>
    <name evidence="12" type="ORF">g.12909</name>
</gene>
<feature type="transmembrane region" description="Helical" evidence="10">
    <location>
        <begin position="378"/>
        <end position="393"/>
    </location>
</feature>
<dbReference type="AlphaFoldDB" id="A0A1B6FV48"/>
<accession>A0A1B6FV48</accession>
<name>A0A1B6FV48_9HEMI</name>